<dbReference type="OrthoDB" id="1778393at2"/>
<dbReference type="KEGG" id="hli:HLI_03905"/>
<dbReference type="InterPro" id="IPR025062">
    <property type="entry name" value="DUF4003"/>
</dbReference>
<evidence type="ECO:0008006" key="3">
    <source>
        <dbReference type="Google" id="ProtNLM"/>
    </source>
</evidence>
<proteinExistence type="predicted"/>
<gene>
    <name evidence="1" type="ORF">HLI_03905</name>
</gene>
<reference evidence="1 2" key="1">
    <citation type="submission" date="2018-01" db="EMBL/GenBank/DDBJ databases">
        <title>The whole genome sequencing and assembly of Halobacillus litoralis ERB031 strain.</title>
        <authorList>
            <person name="Lee S.-J."/>
            <person name="Park M.-K."/>
            <person name="Kim J.-Y."/>
            <person name="Lee Y.-J."/>
            <person name="Yi H."/>
            <person name="Bahn Y.-S."/>
            <person name="Kim J.F."/>
            <person name="Lee D.-W."/>
        </authorList>
    </citation>
    <scope>NUCLEOTIDE SEQUENCE [LARGE SCALE GENOMIC DNA]</scope>
    <source>
        <strain evidence="1 2">ERB 031</strain>
    </source>
</reference>
<evidence type="ECO:0000313" key="1">
    <source>
        <dbReference type="EMBL" id="QAS51423.1"/>
    </source>
</evidence>
<evidence type="ECO:0000313" key="2">
    <source>
        <dbReference type="Proteomes" id="UP000287756"/>
    </source>
</evidence>
<protein>
    <recommendedName>
        <fullName evidence="3">DUF4003 domain-containing protein</fullName>
    </recommendedName>
</protein>
<dbReference type="Pfam" id="PF13170">
    <property type="entry name" value="DUF4003"/>
    <property type="match status" value="1"/>
</dbReference>
<dbReference type="RefSeq" id="WP_128523181.1">
    <property type="nucleotide sequence ID" value="NZ_CP026118.1"/>
</dbReference>
<accession>A0A410M9R8</accession>
<organism evidence="1 2">
    <name type="scientific">Halobacillus litoralis</name>
    <dbReference type="NCBI Taxonomy" id="45668"/>
    <lineage>
        <taxon>Bacteria</taxon>
        <taxon>Bacillati</taxon>
        <taxon>Bacillota</taxon>
        <taxon>Bacilli</taxon>
        <taxon>Bacillales</taxon>
        <taxon>Bacillaceae</taxon>
        <taxon>Halobacillus</taxon>
    </lineage>
</organism>
<dbReference type="Proteomes" id="UP000287756">
    <property type="component" value="Chromosome"/>
</dbReference>
<dbReference type="EMBL" id="CP026118">
    <property type="protein sequence ID" value="QAS51423.1"/>
    <property type="molecule type" value="Genomic_DNA"/>
</dbReference>
<name>A0A410M9R8_9BACI</name>
<sequence>MPLSKELAQLKETYTDVYEQLRKEMRWTDKKIVMMVASVYVTSDRKLDIHRYLKLCETIKKDAGMFSYLKSPLRYSVAAMLDSSFEDPFEAFNEMMKVYKSMIHYGFNRSQYTYLAAVAMIQNDPRESEYKEKVQRAVEIHQLMKKEHPFLTSHDDYPLAVLLSQREVDTETLIVQVEHIYRSLDRNGFRKGNHLQFLSHMLSLDEAHTADELIDRTVNAANAIKSSDIRFKSMLYPEAGLLAFLGDEENKVYDIKDFKKALDQEGPFKWQNDMNVKIAVNILVSHQLQEANNLQTGLFTTLETIMQAQQVATLAGVTGATAAASAGDGGGGGQ</sequence>
<dbReference type="AlphaFoldDB" id="A0A410M9R8"/>